<dbReference type="FunFam" id="3.40.50.720:FF:000074">
    <property type="entry name" value="Retinol dehydrogenase type 1"/>
    <property type="match status" value="1"/>
</dbReference>
<dbReference type="PRINTS" id="PR00081">
    <property type="entry name" value="GDHRDH"/>
</dbReference>
<organism evidence="5 6">
    <name type="scientific">Geotrypetes seraphini</name>
    <name type="common">Gaboon caecilian</name>
    <name type="synonym">Caecilia seraphini</name>
    <dbReference type="NCBI Taxonomy" id="260995"/>
    <lineage>
        <taxon>Eukaryota</taxon>
        <taxon>Metazoa</taxon>
        <taxon>Chordata</taxon>
        <taxon>Craniata</taxon>
        <taxon>Vertebrata</taxon>
        <taxon>Euteleostomi</taxon>
        <taxon>Amphibia</taxon>
        <taxon>Gymnophiona</taxon>
        <taxon>Geotrypetes</taxon>
    </lineage>
</organism>
<dbReference type="KEGG" id="gsh:117358159"/>
<dbReference type="GO" id="GO:0016491">
    <property type="term" value="F:oxidoreductase activity"/>
    <property type="evidence" value="ECO:0007669"/>
    <property type="project" value="UniProtKB-KW"/>
</dbReference>
<reference evidence="6" key="1">
    <citation type="submission" date="2025-08" db="UniProtKB">
        <authorList>
            <consortium name="RefSeq"/>
        </authorList>
    </citation>
    <scope>IDENTIFICATION</scope>
</reference>
<dbReference type="OrthoDB" id="5296at2759"/>
<dbReference type="InParanoid" id="A0A6P8QG97"/>
<sequence>MWLWLLALLGLYFLYRWYQDKQVLQNLTDKYVFITGCDSGFGNQLACQLDRRGLRVLAACQTQQGAEQLKKTTSQRLQTIILEVTNSENVAAAASWVKQQVGDRGLWGLVNNAGILHPIAPCEWLTKDDFVKVLNVNLVGMIDVTLSLISLIRKSKGRIVNVSSIAGRISLCGGGYCISKFGVEAFSDMLRRDLQSFGVKVSIIEPGFFKTPILNTQILRDKCQEVWSQVPTEIKETYGQGFFEAHYKHFCKLMLESNSKLSQMTDCIEHALSAVYPHTRYTAGWDAKLLYIPLSNLPTALADFVVASTTPVPGKCS</sequence>
<keyword evidence="2" id="KW-0560">Oxidoreductase</keyword>
<dbReference type="GeneID" id="117358159"/>
<dbReference type="InterPro" id="IPR036291">
    <property type="entry name" value="NAD(P)-bd_dom_sf"/>
</dbReference>
<dbReference type="InterPro" id="IPR002347">
    <property type="entry name" value="SDR_fam"/>
</dbReference>
<evidence type="ECO:0000256" key="2">
    <source>
        <dbReference type="ARBA" id="ARBA00023002"/>
    </source>
</evidence>
<dbReference type="PRINTS" id="PR00080">
    <property type="entry name" value="SDRFAMILY"/>
</dbReference>
<comment type="similarity">
    <text evidence="1 3">Belongs to the short-chain dehydrogenases/reductases (SDR) family.</text>
</comment>
<evidence type="ECO:0000313" key="6">
    <source>
        <dbReference type="RefSeq" id="XP_033795639.1"/>
    </source>
</evidence>
<feature type="signal peptide" evidence="4">
    <location>
        <begin position="1"/>
        <end position="19"/>
    </location>
</feature>
<feature type="chain" id="PRO_5027566784" evidence="4">
    <location>
        <begin position="20"/>
        <end position="317"/>
    </location>
</feature>
<keyword evidence="4" id="KW-0732">Signal</keyword>
<dbReference type="InterPro" id="IPR020904">
    <property type="entry name" value="Sc_DH/Rdtase_CS"/>
</dbReference>
<gene>
    <name evidence="6" type="primary">LOC117358159</name>
</gene>
<dbReference type="PANTHER" id="PTHR43313">
    <property type="entry name" value="SHORT-CHAIN DEHYDROGENASE/REDUCTASE FAMILY 9C"/>
    <property type="match status" value="1"/>
</dbReference>
<dbReference type="GO" id="GO:0008202">
    <property type="term" value="P:steroid metabolic process"/>
    <property type="evidence" value="ECO:0007669"/>
    <property type="project" value="TreeGrafter"/>
</dbReference>
<dbReference type="PROSITE" id="PS00061">
    <property type="entry name" value="ADH_SHORT"/>
    <property type="match status" value="1"/>
</dbReference>
<proteinExistence type="inferred from homology"/>
<dbReference type="PANTHER" id="PTHR43313:SF48">
    <property type="match status" value="1"/>
</dbReference>
<evidence type="ECO:0000256" key="3">
    <source>
        <dbReference type="RuleBase" id="RU000363"/>
    </source>
</evidence>
<protein>
    <submittedName>
        <fullName evidence="6">17-beta-hydroxysteroid dehydrogenase type 6-like</fullName>
    </submittedName>
</protein>
<dbReference type="Gene3D" id="3.40.50.720">
    <property type="entry name" value="NAD(P)-binding Rossmann-like Domain"/>
    <property type="match status" value="1"/>
</dbReference>
<dbReference type="FunCoup" id="A0A6P8QG97">
    <property type="interactions" value="576"/>
</dbReference>
<dbReference type="CDD" id="cd09805">
    <property type="entry name" value="type2_17beta_HSD-like_SDR_c"/>
    <property type="match status" value="1"/>
</dbReference>
<dbReference type="RefSeq" id="XP_033795639.1">
    <property type="nucleotide sequence ID" value="XM_033939748.1"/>
</dbReference>
<evidence type="ECO:0000256" key="1">
    <source>
        <dbReference type="ARBA" id="ARBA00006484"/>
    </source>
</evidence>
<evidence type="ECO:0000313" key="5">
    <source>
        <dbReference type="Proteomes" id="UP000515159"/>
    </source>
</evidence>
<dbReference type="AlphaFoldDB" id="A0A6P8QG97"/>
<dbReference type="SUPFAM" id="SSF51735">
    <property type="entry name" value="NAD(P)-binding Rossmann-fold domains"/>
    <property type="match status" value="1"/>
</dbReference>
<name>A0A6P8QG97_GEOSA</name>
<evidence type="ECO:0000256" key="4">
    <source>
        <dbReference type="SAM" id="SignalP"/>
    </source>
</evidence>
<dbReference type="Proteomes" id="UP000515159">
    <property type="component" value="Chromosome 3"/>
</dbReference>
<accession>A0A6P8QG97</accession>
<keyword evidence="5" id="KW-1185">Reference proteome</keyword>
<dbReference type="Pfam" id="PF00106">
    <property type="entry name" value="adh_short"/>
    <property type="match status" value="1"/>
</dbReference>